<organism evidence="2 3">
    <name type="scientific">Streptomyces monashensis</name>
    <dbReference type="NCBI Taxonomy" id="1678012"/>
    <lineage>
        <taxon>Bacteria</taxon>
        <taxon>Bacillati</taxon>
        <taxon>Actinomycetota</taxon>
        <taxon>Actinomycetes</taxon>
        <taxon>Kitasatosporales</taxon>
        <taxon>Streptomycetaceae</taxon>
        <taxon>Streptomyces</taxon>
    </lineage>
</organism>
<evidence type="ECO:0000313" key="2">
    <source>
        <dbReference type="EMBL" id="OIK01659.1"/>
    </source>
</evidence>
<feature type="transmembrane region" description="Helical" evidence="1">
    <location>
        <begin position="49"/>
        <end position="70"/>
    </location>
</feature>
<reference evidence="2 3" key="1">
    <citation type="submission" date="2016-10" db="EMBL/GenBank/DDBJ databases">
        <title>Genome sequence of Streptomyces sp. MUSC 1.</title>
        <authorList>
            <person name="Lee L.-H."/>
            <person name="Ser H.-L."/>
            <person name="Law J.W.-F."/>
        </authorList>
    </citation>
    <scope>NUCLEOTIDE SEQUENCE [LARGE SCALE GENOMIC DNA]</scope>
    <source>
        <strain evidence="2 3">MUSC 1</strain>
    </source>
</reference>
<evidence type="ECO:0000256" key="1">
    <source>
        <dbReference type="SAM" id="Phobius"/>
    </source>
</evidence>
<dbReference type="InterPro" id="IPR045428">
    <property type="entry name" value="EACC1"/>
</dbReference>
<name>A0A1S2Q678_9ACTN</name>
<evidence type="ECO:0000313" key="3">
    <source>
        <dbReference type="Proteomes" id="UP000179642"/>
    </source>
</evidence>
<keyword evidence="1" id="KW-0812">Transmembrane</keyword>
<protein>
    <submittedName>
        <fullName evidence="2">Uncharacterized protein</fullName>
    </submittedName>
</protein>
<comment type="caution">
    <text evidence="2">The sequence shown here is derived from an EMBL/GenBank/DDBJ whole genome shotgun (WGS) entry which is preliminary data.</text>
</comment>
<keyword evidence="1" id="KW-1133">Transmembrane helix</keyword>
<accession>A0A1S2Q678</accession>
<proteinExistence type="predicted"/>
<dbReference type="Proteomes" id="UP000179642">
    <property type="component" value="Unassembled WGS sequence"/>
</dbReference>
<sequence length="131" mass="13555">MVRLSVSGGAAENADLAGWLDEEDALRGHVRRVAGPVPDGALGGELQQLVVGLTSSGVTTAVASVVVAWLRRRTGSVSVRVSGRDGFELEVHADQVRNMDAGQLRAQVDQLVSAAWPDGAGREPGEGADGE</sequence>
<dbReference type="Pfam" id="PF19953">
    <property type="entry name" value="EACC1"/>
    <property type="match status" value="1"/>
</dbReference>
<gene>
    <name evidence="2" type="ORF">BIV23_25835</name>
</gene>
<keyword evidence="1" id="KW-0472">Membrane</keyword>
<keyword evidence="3" id="KW-1185">Reference proteome</keyword>
<dbReference type="AlphaFoldDB" id="A0A1S2Q678"/>
<dbReference type="EMBL" id="MLYO01000043">
    <property type="protein sequence ID" value="OIK01659.1"/>
    <property type="molecule type" value="Genomic_DNA"/>
</dbReference>